<dbReference type="SMART" id="SM00388">
    <property type="entry name" value="HisKA"/>
    <property type="match status" value="1"/>
</dbReference>
<comment type="catalytic activity">
    <reaction evidence="1">
        <text>ATP + protein L-histidine = ADP + protein N-phospho-L-histidine.</text>
        <dbReference type="EC" id="2.7.13.3"/>
    </reaction>
</comment>
<keyword evidence="6" id="KW-0418">Kinase</keyword>
<dbReference type="AlphaFoldDB" id="A0A1G8XSF5"/>
<dbReference type="InterPro" id="IPR003661">
    <property type="entry name" value="HisK_dim/P_dom"/>
</dbReference>
<dbReference type="PRINTS" id="PR00344">
    <property type="entry name" value="BCTRLSENSOR"/>
</dbReference>
<keyword evidence="7" id="KW-1185">Reference proteome</keyword>
<feature type="domain" description="Histidine kinase" evidence="5">
    <location>
        <begin position="155"/>
        <end position="376"/>
    </location>
</feature>
<evidence type="ECO:0000259" key="5">
    <source>
        <dbReference type="PROSITE" id="PS50109"/>
    </source>
</evidence>
<dbReference type="EMBL" id="FNFD01000003">
    <property type="protein sequence ID" value="SDJ92815.1"/>
    <property type="molecule type" value="Genomic_DNA"/>
</dbReference>
<keyword evidence="6" id="KW-0808">Transferase</keyword>
<dbReference type="InterPro" id="IPR004358">
    <property type="entry name" value="Sig_transdc_His_kin-like_C"/>
</dbReference>
<dbReference type="GO" id="GO:0000155">
    <property type="term" value="F:phosphorelay sensor kinase activity"/>
    <property type="evidence" value="ECO:0007669"/>
    <property type="project" value="InterPro"/>
</dbReference>
<dbReference type="EC" id="2.7.13.3" evidence="2"/>
<evidence type="ECO:0000313" key="6">
    <source>
        <dbReference type="EMBL" id="SDJ92815.1"/>
    </source>
</evidence>
<gene>
    <name evidence="6" type="ORF">SAMN05216186_103261</name>
</gene>
<organism evidence="6 7">
    <name type="scientific">Pseudomonas indica</name>
    <dbReference type="NCBI Taxonomy" id="137658"/>
    <lineage>
        <taxon>Bacteria</taxon>
        <taxon>Pseudomonadati</taxon>
        <taxon>Pseudomonadota</taxon>
        <taxon>Gammaproteobacteria</taxon>
        <taxon>Pseudomonadales</taxon>
        <taxon>Pseudomonadaceae</taxon>
        <taxon>Pseudomonas</taxon>
    </lineage>
</organism>
<reference evidence="6 7" key="1">
    <citation type="submission" date="2016-10" db="EMBL/GenBank/DDBJ databases">
        <authorList>
            <person name="de Groot N.N."/>
        </authorList>
    </citation>
    <scope>NUCLEOTIDE SEQUENCE [LARGE SCALE GENOMIC DNA]</scope>
    <source>
        <strain evidence="6 7">JCM 21544</strain>
    </source>
</reference>
<evidence type="ECO:0000256" key="4">
    <source>
        <dbReference type="SAM" id="Coils"/>
    </source>
</evidence>
<protein>
    <recommendedName>
        <fullName evidence="2">histidine kinase</fullName>
        <ecNumber evidence="2">2.7.13.3</ecNumber>
    </recommendedName>
</protein>
<sequence length="378" mass="41138">MRSFEDDPRLADLLSADQQARLGQLIGALGGGRVSLEEQHQAGAEPLEFNLETIGWLQGELPAERLDAAARLVEFVLLFVAKYRLAANLHNDTTEASFAELQRQHAALQASEARYKALSEQLQERVEDQVKVIEQAQQQLYETARLRAVGQLAAGVAHEINNPIGFITSNLRVAGDYLDELAEKVPGGHSASLLLDDFRALLRESLSGTQRIARIVADLKTFSNIDQADFIPCDLNALLTTSCHLLQAESQQAIDVRLDLAPLPKLAGYPAKLSQAFFNVLDNAAKAIDAEGVIRVGSRLAEDVIEVIIEDNGTGIPPDVQERIFDPFFTTRAVGSGTGLGLSVARDIMRAHRGEILLDSQVGAGTRVTLRFTCPNTP</sequence>
<dbReference type="SMART" id="SM00387">
    <property type="entry name" value="HATPase_c"/>
    <property type="match status" value="1"/>
</dbReference>
<keyword evidence="3" id="KW-0597">Phosphoprotein</keyword>
<dbReference type="Pfam" id="PF00512">
    <property type="entry name" value="HisKA"/>
    <property type="match status" value="1"/>
</dbReference>
<accession>A0A1G8XSF5</accession>
<dbReference type="PANTHER" id="PTHR43065:SF50">
    <property type="entry name" value="HISTIDINE KINASE"/>
    <property type="match status" value="1"/>
</dbReference>
<dbReference type="PANTHER" id="PTHR43065">
    <property type="entry name" value="SENSOR HISTIDINE KINASE"/>
    <property type="match status" value="1"/>
</dbReference>
<dbReference type="InterPro" id="IPR003594">
    <property type="entry name" value="HATPase_dom"/>
</dbReference>
<evidence type="ECO:0000256" key="2">
    <source>
        <dbReference type="ARBA" id="ARBA00012438"/>
    </source>
</evidence>
<keyword evidence="4" id="KW-0175">Coiled coil</keyword>
<proteinExistence type="predicted"/>
<evidence type="ECO:0000256" key="3">
    <source>
        <dbReference type="ARBA" id="ARBA00022553"/>
    </source>
</evidence>
<dbReference type="InterPro" id="IPR036890">
    <property type="entry name" value="HATPase_C_sf"/>
</dbReference>
<dbReference type="InterPro" id="IPR036097">
    <property type="entry name" value="HisK_dim/P_sf"/>
</dbReference>
<feature type="coiled-coil region" evidence="4">
    <location>
        <begin position="101"/>
        <end position="139"/>
    </location>
</feature>
<name>A0A1G8XSF5_9PSED</name>
<evidence type="ECO:0000256" key="1">
    <source>
        <dbReference type="ARBA" id="ARBA00000085"/>
    </source>
</evidence>
<dbReference type="PROSITE" id="PS50109">
    <property type="entry name" value="HIS_KIN"/>
    <property type="match status" value="1"/>
</dbReference>
<dbReference type="SUPFAM" id="SSF55874">
    <property type="entry name" value="ATPase domain of HSP90 chaperone/DNA topoisomerase II/histidine kinase"/>
    <property type="match status" value="1"/>
</dbReference>
<dbReference type="RefSeq" id="WP_084333878.1">
    <property type="nucleotide sequence ID" value="NZ_FNFD01000003.1"/>
</dbReference>
<dbReference type="Gene3D" id="1.10.287.130">
    <property type="match status" value="1"/>
</dbReference>
<dbReference type="CDD" id="cd00082">
    <property type="entry name" value="HisKA"/>
    <property type="match status" value="1"/>
</dbReference>
<dbReference type="Pfam" id="PF02518">
    <property type="entry name" value="HATPase_c"/>
    <property type="match status" value="1"/>
</dbReference>
<dbReference type="InterPro" id="IPR005467">
    <property type="entry name" value="His_kinase_dom"/>
</dbReference>
<dbReference type="Gene3D" id="3.30.565.10">
    <property type="entry name" value="Histidine kinase-like ATPase, C-terminal domain"/>
    <property type="match status" value="1"/>
</dbReference>
<evidence type="ECO:0000313" key="7">
    <source>
        <dbReference type="Proteomes" id="UP000198706"/>
    </source>
</evidence>
<dbReference type="SUPFAM" id="SSF47384">
    <property type="entry name" value="Homodimeric domain of signal transducing histidine kinase"/>
    <property type="match status" value="1"/>
</dbReference>
<dbReference type="Proteomes" id="UP000198706">
    <property type="component" value="Unassembled WGS sequence"/>
</dbReference>
<dbReference type="STRING" id="137658.SAMN05216186_103261"/>